<geneLocation type="plasmid" evidence="2 3">
    <name>Cy782202</name>
</geneLocation>
<sequence length="393" mass="43590">MSAVSSLATEPTTDSSQATSIQYSAFGYVLGHLELNAENTKIGKLLLTDGTILPVYLFHQSKLEQISLEKLYAWRIYFRTDREQNLSGLKLVEAIEVKDSSKLEKLLPSYAALDHFRIRARIHNVWKGQISLRLERNNVPPGKEYLPQWKPFYITVLGKLEPRVNKGEAIEITARRFGMQLHLVEANPIDETVVESKTDKKRKKSQSNPEKGSKMEFNPEINQSTEFIAEEAQEIEINSSTVASSAVTSTTATETTQASTQVTATDSTSVITSTTTAETNSETGVIMINGKTPEVTIKFSERPDVPETGKKVTLQVTGDNGIVVRADMNRKTLQKNVEKMDSYEDWIAAMSGKIVKIGPDGTIELEGAGINVFERKMKNKEEESDGSAPQAQV</sequence>
<name>E0UMF8_GLOV7</name>
<accession>E0UMF8</accession>
<protein>
    <submittedName>
        <fullName evidence="2">Uncharacterized protein</fullName>
    </submittedName>
</protein>
<reference evidence="3" key="1">
    <citation type="journal article" date="2011" name="MBio">
        <title>Novel metabolic attributes of the genus Cyanothece, comprising a group of unicellular nitrogen-fixing Cyanobacteria.</title>
        <authorList>
            <person name="Bandyopadhyay A."/>
            <person name="Elvitigala T."/>
            <person name="Welsh E."/>
            <person name="Stockel J."/>
            <person name="Liberton M."/>
            <person name="Min H."/>
            <person name="Sherman L.A."/>
            <person name="Pakrasi H.B."/>
        </authorList>
    </citation>
    <scope>NUCLEOTIDE SEQUENCE [LARGE SCALE GENOMIC DNA]</scope>
    <source>
        <strain evidence="3">PCC 7822</strain>
        <plasmid evidence="3">Cy782202</plasmid>
    </source>
</reference>
<feature type="region of interest" description="Disordered" evidence="1">
    <location>
        <begin position="193"/>
        <end position="220"/>
    </location>
</feature>
<dbReference type="KEGG" id="cyj:Cyan7822_6348"/>
<evidence type="ECO:0000313" key="3">
    <source>
        <dbReference type="Proteomes" id="UP000008206"/>
    </source>
</evidence>
<evidence type="ECO:0000256" key="1">
    <source>
        <dbReference type="SAM" id="MobiDB-lite"/>
    </source>
</evidence>
<organism evidence="2 3">
    <name type="scientific">Gloeothece verrucosa (strain PCC 7822)</name>
    <name type="common">Cyanothece sp. (strain PCC 7822)</name>
    <dbReference type="NCBI Taxonomy" id="497965"/>
    <lineage>
        <taxon>Bacteria</taxon>
        <taxon>Bacillati</taxon>
        <taxon>Cyanobacteriota</taxon>
        <taxon>Cyanophyceae</taxon>
        <taxon>Oscillatoriophycideae</taxon>
        <taxon>Chroococcales</taxon>
        <taxon>Aphanothecaceae</taxon>
        <taxon>Gloeothece</taxon>
        <taxon>Gloeothece verrucosa</taxon>
    </lineage>
</organism>
<proteinExistence type="predicted"/>
<evidence type="ECO:0000313" key="2">
    <source>
        <dbReference type="EMBL" id="ADN18138.1"/>
    </source>
</evidence>
<dbReference type="HOGENOM" id="CLU_823143_0_0_3"/>
<keyword evidence="3" id="KW-1185">Reference proteome</keyword>
<gene>
    <name evidence="2" type="ordered locus">Cyan7822_6348</name>
</gene>
<dbReference type="EMBL" id="CP002200">
    <property type="protein sequence ID" value="ADN18138.1"/>
    <property type="molecule type" value="Genomic_DNA"/>
</dbReference>
<dbReference type="Proteomes" id="UP000008206">
    <property type="component" value="Plasmid Cy782202"/>
</dbReference>
<dbReference type="AlphaFoldDB" id="E0UMF8"/>
<keyword evidence="2" id="KW-0614">Plasmid</keyword>